<dbReference type="NCBIfam" id="NF005864">
    <property type="entry name" value="PRK07799.1"/>
    <property type="match status" value="1"/>
</dbReference>
<comment type="caution">
    <text evidence="3">The sequence shown here is derived from an EMBL/GenBank/DDBJ whole genome shotgun (WGS) entry which is preliminary data.</text>
</comment>
<dbReference type="InterPro" id="IPR018376">
    <property type="entry name" value="Enoyl-CoA_hyd/isom_CS"/>
</dbReference>
<dbReference type="Gene3D" id="1.10.12.10">
    <property type="entry name" value="Lyase 2-enoyl-coa Hydratase, Chain A, domain 2"/>
    <property type="match status" value="1"/>
</dbReference>
<dbReference type="Pfam" id="PF00378">
    <property type="entry name" value="ECH_1"/>
    <property type="match status" value="1"/>
</dbReference>
<evidence type="ECO:0000256" key="2">
    <source>
        <dbReference type="RuleBase" id="RU003707"/>
    </source>
</evidence>
<gene>
    <name evidence="3" type="ORF">MXD59_12800</name>
</gene>
<evidence type="ECO:0000313" key="3">
    <source>
        <dbReference type="EMBL" id="MCK9876646.1"/>
    </source>
</evidence>
<dbReference type="PANTHER" id="PTHR43802:SF1">
    <property type="entry name" value="IP11341P-RELATED"/>
    <property type="match status" value="1"/>
</dbReference>
<evidence type="ECO:0000256" key="1">
    <source>
        <dbReference type="ARBA" id="ARBA00005254"/>
    </source>
</evidence>
<dbReference type="InterPro" id="IPR001753">
    <property type="entry name" value="Enoyl-CoA_hydra/iso"/>
</dbReference>
<organism evidence="3 4">
    <name type="scientific">Frankia umida</name>
    <dbReference type="NCBI Taxonomy" id="573489"/>
    <lineage>
        <taxon>Bacteria</taxon>
        <taxon>Bacillati</taxon>
        <taxon>Actinomycetota</taxon>
        <taxon>Actinomycetes</taxon>
        <taxon>Frankiales</taxon>
        <taxon>Frankiaceae</taxon>
        <taxon>Frankia</taxon>
    </lineage>
</organism>
<evidence type="ECO:0000313" key="4">
    <source>
        <dbReference type="Proteomes" id="UP001201873"/>
    </source>
</evidence>
<keyword evidence="4" id="KW-1185">Reference proteome</keyword>
<comment type="similarity">
    <text evidence="1 2">Belongs to the enoyl-CoA hydratase/isomerase family.</text>
</comment>
<sequence length="262" mass="27986">MAMSEVLVEQDGAVLTVTLNRPHRRNALTYTSFRLLADTWDRADQDPDIRVIIVTGAGGSFCSGMDLRALSDRQSEGGIAASAEDSRVYDALLRDRRPRQPLIAAVEGSAVAGGAELLLGTDIRVAAENARFGLPEVSWGLYPEGGGAVRLPRQMPVALAADLLLTGRTITAVEAREAGLFSQLVPAGQSLAKARELAAAIAANGPLAVEAVLRTLRETLTLSEQDAYAHDRPYATAVNHSQDAREGPAAFVARRTPVFHRH</sequence>
<dbReference type="CDD" id="cd06558">
    <property type="entry name" value="crotonase-like"/>
    <property type="match status" value="1"/>
</dbReference>
<dbReference type="EMBL" id="JALKFT010000011">
    <property type="protein sequence ID" value="MCK9876646.1"/>
    <property type="molecule type" value="Genomic_DNA"/>
</dbReference>
<dbReference type="PANTHER" id="PTHR43802">
    <property type="entry name" value="ENOYL-COA HYDRATASE"/>
    <property type="match status" value="1"/>
</dbReference>
<proteinExistence type="inferred from homology"/>
<dbReference type="InterPro" id="IPR014748">
    <property type="entry name" value="Enoyl-CoA_hydra_C"/>
</dbReference>
<reference evidence="3 4" key="1">
    <citation type="submission" date="2022-04" db="EMBL/GenBank/DDBJ databases">
        <title>Genome diversity in the genus Frankia.</title>
        <authorList>
            <person name="Carlos-Shanley C."/>
            <person name="Hahn D."/>
        </authorList>
    </citation>
    <scope>NUCLEOTIDE SEQUENCE [LARGE SCALE GENOMIC DNA]</scope>
    <source>
        <strain evidence="3 4">Ag45/Mut15</strain>
    </source>
</reference>
<accession>A0ABT0JYM1</accession>
<dbReference type="Gene3D" id="3.90.226.10">
    <property type="entry name" value="2-enoyl-CoA Hydratase, Chain A, domain 1"/>
    <property type="match status" value="1"/>
</dbReference>
<dbReference type="InterPro" id="IPR029045">
    <property type="entry name" value="ClpP/crotonase-like_dom_sf"/>
</dbReference>
<name>A0ABT0JYM1_9ACTN</name>
<protein>
    <submittedName>
        <fullName evidence="3">Crotonase/enoyl-CoA hydratase family protein</fullName>
    </submittedName>
</protein>
<dbReference type="SUPFAM" id="SSF52096">
    <property type="entry name" value="ClpP/crotonase"/>
    <property type="match status" value="1"/>
</dbReference>
<dbReference type="Proteomes" id="UP001201873">
    <property type="component" value="Unassembled WGS sequence"/>
</dbReference>
<dbReference type="PROSITE" id="PS00166">
    <property type="entry name" value="ENOYL_COA_HYDRATASE"/>
    <property type="match status" value="1"/>
</dbReference>